<dbReference type="Proteomes" id="UP000007305">
    <property type="component" value="Chromosome 3"/>
</dbReference>
<dbReference type="EnsemblPlants" id="Zm00001eb162770_T001">
    <property type="protein sequence ID" value="Zm00001eb162770_P001"/>
    <property type="gene ID" value="Zm00001eb162770"/>
</dbReference>
<reference evidence="1" key="2">
    <citation type="submission" date="2019-07" db="EMBL/GenBank/DDBJ databases">
        <authorList>
            <person name="Seetharam A."/>
            <person name="Woodhouse M."/>
            <person name="Cannon E."/>
        </authorList>
    </citation>
    <scope>NUCLEOTIDE SEQUENCE [LARGE SCALE GENOMIC DNA]</scope>
    <source>
        <strain evidence="1">cv. B73</strain>
    </source>
</reference>
<organism evidence="1 2">
    <name type="scientific">Zea mays</name>
    <name type="common">Maize</name>
    <dbReference type="NCBI Taxonomy" id="4577"/>
    <lineage>
        <taxon>Eukaryota</taxon>
        <taxon>Viridiplantae</taxon>
        <taxon>Streptophyta</taxon>
        <taxon>Embryophyta</taxon>
        <taxon>Tracheophyta</taxon>
        <taxon>Spermatophyta</taxon>
        <taxon>Magnoliopsida</taxon>
        <taxon>Liliopsida</taxon>
        <taxon>Poales</taxon>
        <taxon>Poaceae</taxon>
        <taxon>PACMAD clade</taxon>
        <taxon>Panicoideae</taxon>
        <taxon>Andropogonodae</taxon>
        <taxon>Andropogoneae</taxon>
        <taxon>Tripsacinae</taxon>
        <taxon>Zea</taxon>
    </lineage>
</organism>
<evidence type="ECO:0000313" key="1">
    <source>
        <dbReference type="EnsemblPlants" id="Zm00001eb162770_P001"/>
    </source>
</evidence>
<evidence type="ECO:0000313" key="2">
    <source>
        <dbReference type="Proteomes" id="UP000007305"/>
    </source>
</evidence>
<reference evidence="2" key="1">
    <citation type="submission" date="2015-12" db="EMBL/GenBank/DDBJ databases">
        <title>Update maize B73 reference genome by single molecule sequencing technologies.</title>
        <authorList>
            <consortium name="Maize Genome Sequencing Project"/>
            <person name="Ware D."/>
        </authorList>
    </citation>
    <scope>NUCLEOTIDE SEQUENCE [LARGE SCALE GENOMIC DNA]</scope>
    <source>
        <strain evidence="2">cv. B73</strain>
    </source>
</reference>
<proteinExistence type="predicted"/>
<dbReference type="InParanoid" id="A0A804NIG4"/>
<sequence>MISLAGSCKLRVNGTACSVEILVEKDVPVAIPTDEELCVLKVLDPVHIPGRCEEKISVHQVVAFLLGEVPNLLLALDDHQVVAKGVMVRWLHTASLEADVRRGGALPHDPHLAAGHNPHRLELHPVPEAADGADRVRGILRLRDGGHLVWRGVEEPLDVLRPGRVAGGGARGAEGRGEPGIGYGGRGVGLRGDSGESEDVAGVDGACVDGVGGGSTVGGVDARVLVGEDADAGAGAADYDAADLGGVRLRVGRGDVSGDGCGGGVVLVDAEVNDLGDGGVGAEISDDGVLEWLAEAIGGCKDLEAAIGGHGG</sequence>
<name>A0A804NIG4_MAIZE</name>
<protein>
    <submittedName>
        <fullName evidence="1">Uncharacterized protein</fullName>
    </submittedName>
</protein>
<accession>A0A804NIG4</accession>
<keyword evidence="2" id="KW-1185">Reference proteome</keyword>
<dbReference type="AlphaFoldDB" id="A0A804NIG4"/>
<dbReference type="Gramene" id="Zm00001eb162770_T001">
    <property type="protein sequence ID" value="Zm00001eb162770_P001"/>
    <property type="gene ID" value="Zm00001eb162770"/>
</dbReference>
<reference evidence="1" key="3">
    <citation type="submission" date="2021-05" db="UniProtKB">
        <authorList>
            <consortium name="EnsemblPlants"/>
        </authorList>
    </citation>
    <scope>IDENTIFICATION</scope>
    <source>
        <strain evidence="1">cv. B73</strain>
    </source>
</reference>